<proteinExistence type="predicted"/>
<dbReference type="Pfam" id="PF00651">
    <property type="entry name" value="BTB"/>
    <property type="match status" value="1"/>
</dbReference>
<evidence type="ECO:0000313" key="3">
    <source>
        <dbReference type="WBParaSite" id="DME_0000110201-mRNA-1"/>
    </source>
</evidence>
<dbReference type="InterPro" id="IPR000210">
    <property type="entry name" value="BTB/POZ_dom"/>
</dbReference>
<protein>
    <submittedName>
        <fullName evidence="3">BTB domain-containing protein</fullName>
    </submittedName>
</protein>
<name>A0A0N4U317_DRAME</name>
<dbReference type="Gene3D" id="3.30.710.10">
    <property type="entry name" value="Potassium Channel Kv1.1, Chain A"/>
    <property type="match status" value="1"/>
</dbReference>
<dbReference type="SMART" id="SM00225">
    <property type="entry name" value="BTB"/>
    <property type="match status" value="1"/>
</dbReference>
<dbReference type="SUPFAM" id="SSF54695">
    <property type="entry name" value="POZ domain"/>
    <property type="match status" value="1"/>
</dbReference>
<accession>A0A0N4U317</accession>
<evidence type="ECO:0000313" key="2">
    <source>
        <dbReference type="Proteomes" id="UP000038040"/>
    </source>
</evidence>
<reference evidence="3" key="1">
    <citation type="submission" date="2017-02" db="UniProtKB">
        <authorList>
            <consortium name="WormBaseParasite"/>
        </authorList>
    </citation>
    <scope>IDENTIFICATION</scope>
</reference>
<feature type="domain" description="BTB" evidence="1">
    <location>
        <begin position="22"/>
        <end position="118"/>
    </location>
</feature>
<evidence type="ECO:0000259" key="1">
    <source>
        <dbReference type="SMART" id="SM00225"/>
    </source>
</evidence>
<dbReference type="AlphaFoldDB" id="A0A0N4U317"/>
<sequence>LLHNVTIMDEENLQISSKNSHRSFKLLVRDEIFLIDAEWLSKLSPIFAKILEEKDFENGELLREIVDESSADIADFLQCLKNFCNINNENFKTIIRLAKKYQIECLINACENYIRNQCDINMKANEALSMLIIAFEEHLKKDTIKKLIERIAHEDKTNLQRMKIGRVLNPQVYFSFFHFFANLNVTKINEIKTMNKHLLKQVRNKIQYKRAQCDFCKKITDSAFCEGCKLHLCHSHWTNNECVSDYANQILNDLKSNLVEFEWNE</sequence>
<dbReference type="Proteomes" id="UP000038040">
    <property type="component" value="Unplaced"/>
</dbReference>
<dbReference type="WBParaSite" id="DME_0000110201-mRNA-1">
    <property type="protein sequence ID" value="DME_0000110201-mRNA-1"/>
    <property type="gene ID" value="DME_0000110201"/>
</dbReference>
<dbReference type="InterPro" id="IPR011333">
    <property type="entry name" value="SKP1/BTB/POZ_sf"/>
</dbReference>
<organism evidence="2 3">
    <name type="scientific">Dracunculus medinensis</name>
    <name type="common">Guinea worm</name>
    <dbReference type="NCBI Taxonomy" id="318479"/>
    <lineage>
        <taxon>Eukaryota</taxon>
        <taxon>Metazoa</taxon>
        <taxon>Ecdysozoa</taxon>
        <taxon>Nematoda</taxon>
        <taxon>Chromadorea</taxon>
        <taxon>Rhabditida</taxon>
        <taxon>Spirurina</taxon>
        <taxon>Dracunculoidea</taxon>
        <taxon>Dracunculidae</taxon>
        <taxon>Dracunculus</taxon>
    </lineage>
</organism>